<keyword evidence="2" id="KW-1185">Reference proteome</keyword>
<comment type="caution">
    <text evidence="1">The sequence shown here is derived from an EMBL/GenBank/DDBJ whole genome shotgun (WGS) entry which is preliminary data.</text>
</comment>
<evidence type="ECO:0000313" key="2">
    <source>
        <dbReference type="Proteomes" id="UP000790709"/>
    </source>
</evidence>
<reference evidence="1" key="1">
    <citation type="journal article" date="2021" name="New Phytol.">
        <title>Evolutionary innovations through gain and loss of genes in the ectomycorrhizal Boletales.</title>
        <authorList>
            <person name="Wu G."/>
            <person name="Miyauchi S."/>
            <person name="Morin E."/>
            <person name="Kuo A."/>
            <person name="Drula E."/>
            <person name="Varga T."/>
            <person name="Kohler A."/>
            <person name="Feng B."/>
            <person name="Cao Y."/>
            <person name="Lipzen A."/>
            <person name="Daum C."/>
            <person name="Hundley H."/>
            <person name="Pangilinan J."/>
            <person name="Johnson J."/>
            <person name="Barry K."/>
            <person name="LaButti K."/>
            <person name="Ng V."/>
            <person name="Ahrendt S."/>
            <person name="Min B."/>
            <person name="Choi I.G."/>
            <person name="Park H."/>
            <person name="Plett J.M."/>
            <person name="Magnuson J."/>
            <person name="Spatafora J.W."/>
            <person name="Nagy L.G."/>
            <person name="Henrissat B."/>
            <person name="Grigoriev I.V."/>
            <person name="Yang Z.L."/>
            <person name="Xu J."/>
            <person name="Martin F.M."/>
        </authorList>
    </citation>
    <scope>NUCLEOTIDE SEQUENCE</scope>
    <source>
        <strain evidence="1">KUC20120723A-06</strain>
    </source>
</reference>
<sequence length="321" mass="32947">MKSFAILSALISLAVAQSSTSNPLIPTGISDGCSTFLNDLNNNATFSSCTSPIISATSQFGPGGNSTSPSTGTINSALNNLCSTSAFNACPDSTIGGQLSAFYSACSAELTSSPNTDVIRTYDVLYLITPLREAVCAKDDNGKYCVTELANSTSSSAAGNVDIETPSSNENLQKNLWIPAGETADTTVTRRDISNTTAALIPNTTTFQDTNLVFLFLQPAMSSGQLCTTCTRNIMAPYITFESKIPYGPGLGKSPCMSGQSALYDAIQSTCGQSFLSGSVQAAGGISSGILSGAAPRMVSQDVNAFVAAVMSAAALAVASL</sequence>
<gene>
    <name evidence="1" type="ORF">BV22DRAFT_1060682</name>
</gene>
<organism evidence="1 2">
    <name type="scientific">Leucogyrophana mollusca</name>
    <dbReference type="NCBI Taxonomy" id="85980"/>
    <lineage>
        <taxon>Eukaryota</taxon>
        <taxon>Fungi</taxon>
        <taxon>Dikarya</taxon>
        <taxon>Basidiomycota</taxon>
        <taxon>Agaricomycotina</taxon>
        <taxon>Agaricomycetes</taxon>
        <taxon>Agaricomycetidae</taxon>
        <taxon>Boletales</taxon>
        <taxon>Boletales incertae sedis</taxon>
        <taxon>Leucogyrophana</taxon>
    </lineage>
</organism>
<accession>A0ACB8BPK2</accession>
<dbReference type="Proteomes" id="UP000790709">
    <property type="component" value="Unassembled WGS sequence"/>
</dbReference>
<dbReference type="EMBL" id="MU266364">
    <property type="protein sequence ID" value="KAH7927554.1"/>
    <property type="molecule type" value="Genomic_DNA"/>
</dbReference>
<protein>
    <submittedName>
        <fullName evidence="1">Uncharacterized protein</fullName>
    </submittedName>
</protein>
<evidence type="ECO:0000313" key="1">
    <source>
        <dbReference type="EMBL" id="KAH7927554.1"/>
    </source>
</evidence>
<name>A0ACB8BPK2_9AGAM</name>
<proteinExistence type="predicted"/>